<gene>
    <name evidence="1" type="ORF">Sango_1739000</name>
</gene>
<dbReference type="EMBL" id="JACGWL010000009">
    <property type="protein sequence ID" value="KAK4395847.1"/>
    <property type="molecule type" value="Genomic_DNA"/>
</dbReference>
<reference evidence="1" key="2">
    <citation type="journal article" date="2024" name="Plant">
        <title>Genomic evolution and insights into agronomic trait innovations of Sesamum species.</title>
        <authorList>
            <person name="Miao H."/>
            <person name="Wang L."/>
            <person name="Qu L."/>
            <person name="Liu H."/>
            <person name="Sun Y."/>
            <person name="Le M."/>
            <person name="Wang Q."/>
            <person name="Wei S."/>
            <person name="Zheng Y."/>
            <person name="Lin W."/>
            <person name="Duan Y."/>
            <person name="Cao H."/>
            <person name="Xiong S."/>
            <person name="Wang X."/>
            <person name="Wei L."/>
            <person name="Li C."/>
            <person name="Ma Q."/>
            <person name="Ju M."/>
            <person name="Zhao R."/>
            <person name="Li G."/>
            <person name="Mu C."/>
            <person name="Tian Q."/>
            <person name="Mei H."/>
            <person name="Zhang T."/>
            <person name="Gao T."/>
            <person name="Zhang H."/>
        </authorList>
    </citation>
    <scope>NUCLEOTIDE SEQUENCE</scope>
    <source>
        <strain evidence="1">K16</strain>
    </source>
</reference>
<organism evidence="1 2">
    <name type="scientific">Sesamum angolense</name>
    <dbReference type="NCBI Taxonomy" id="2727404"/>
    <lineage>
        <taxon>Eukaryota</taxon>
        <taxon>Viridiplantae</taxon>
        <taxon>Streptophyta</taxon>
        <taxon>Embryophyta</taxon>
        <taxon>Tracheophyta</taxon>
        <taxon>Spermatophyta</taxon>
        <taxon>Magnoliopsida</taxon>
        <taxon>eudicotyledons</taxon>
        <taxon>Gunneridae</taxon>
        <taxon>Pentapetalae</taxon>
        <taxon>asterids</taxon>
        <taxon>lamiids</taxon>
        <taxon>Lamiales</taxon>
        <taxon>Pedaliaceae</taxon>
        <taxon>Sesamum</taxon>
    </lineage>
</organism>
<reference evidence="1" key="1">
    <citation type="submission" date="2020-06" db="EMBL/GenBank/DDBJ databases">
        <authorList>
            <person name="Li T."/>
            <person name="Hu X."/>
            <person name="Zhang T."/>
            <person name="Song X."/>
            <person name="Zhang H."/>
            <person name="Dai N."/>
            <person name="Sheng W."/>
            <person name="Hou X."/>
            <person name="Wei L."/>
        </authorList>
    </citation>
    <scope>NUCLEOTIDE SEQUENCE</scope>
    <source>
        <strain evidence="1">K16</strain>
        <tissue evidence="1">Leaf</tissue>
    </source>
</reference>
<protein>
    <submittedName>
        <fullName evidence="1">Uncharacterized protein</fullName>
    </submittedName>
</protein>
<accession>A0AAE1WMJ3</accession>
<proteinExistence type="predicted"/>
<keyword evidence="2" id="KW-1185">Reference proteome</keyword>
<dbReference type="Proteomes" id="UP001289374">
    <property type="component" value="Unassembled WGS sequence"/>
</dbReference>
<comment type="caution">
    <text evidence="1">The sequence shown here is derived from an EMBL/GenBank/DDBJ whole genome shotgun (WGS) entry which is preliminary data.</text>
</comment>
<name>A0AAE1WMJ3_9LAMI</name>
<evidence type="ECO:0000313" key="2">
    <source>
        <dbReference type="Proteomes" id="UP001289374"/>
    </source>
</evidence>
<evidence type="ECO:0000313" key="1">
    <source>
        <dbReference type="EMBL" id="KAK4395847.1"/>
    </source>
</evidence>
<sequence>MKRCPLCVKWYVLLDGMVLSIQDERFLRKFPAVSEGKLIPKKRAAMDAWGHGDFLCRNYILNEGMKLSEILPSTAMIEKLPTTIEGFQNYLKHKRKEIGLEDLIVRLRIEENNRLSEMKIRSCN</sequence>
<dbReference type="AlphaFoldDB" id="A0AAE1WMJ3"/>